<sequence>MMGDANNIEPKDSSGNTLYHECIICQPLADVLTETLDVFGSSTGESMAQLRTQARHSIRLPDSDRGGGHDADLKTSFALEESSGREAMAPIDAAKEAFLDQVGFFVETDGGFQESTAAVSGDTSMLQPAVVLFFLFYLVILIAAVIALALWSVKDKQAEAYVRMPLLSTPTKNCVDVDGVKVAYVNKASCINSAAVGRLDGNMLLSVKGMLTSSKTHQAALDLAQNVFQDEALAEQGAAEEVGTVDLVQDWAAQLDELASHGRNVCVKAPDHCCVRFCTGCVSCSACIYAMIVLLVAGILGSSIAIVAVSVPRVNYLEGCLDAFDLENRYCLVLYETERRWHERLLIRKTNQNRDGRSPGWFVVANPEGDVYAESLAPPNVVGVIVLPDNRQLPPGLLARSVHRFENGSVGHAPTGAELAHLRGTAHGELMLVQAEIDGLDSPVLGAGAAGTPVPAPAANTGPAPVALTPVAGYTWVVAAAEGSRAKGSILPLGQVVSGQQFGSKGVAALVDGSVVFAELIPSHEVGKYGMPVTPVASGGQPNTVGLHGGALAINQADDARTLAVRYGSDGKRRRELRDGVDQSSETAWTDWPIKGPRTARWVAQYIVTNGGAPLSMHQAWKTNCKLQASDGGVLEHEAICKVLELAIEYDQLNVGELAAVELLCRRLQMIQYRWRERILGATATGTIEDESHFFMGTDPTRGNLCICPSLNTWLGEELHKESQMNKEQRKAREERALLRSGKSKP</sequence>
<organism evidence="3 4">
    <name type="scientific">Symbiodinium microadriaticum</name>
    <name type="common">Dinoflagellate</name>
    <name type="synonym">Zooxanthella microadriatica</name>
    <dbReference type="NCBI Taxonomy" id="2951"/>
    <lineage>
        <taxon>Eukaryota</taxon>
        <taxon>Sar</taxon>
        <taxon>Alveolata</taxon>
        <taxon>Dinophyceae</taxon>
        <taxon>Suessiales</taxon>
        <taxon>Symbiodiniaceae</taxon>
        <taxon>Symbiodinium</taxon>
    </lineage>
</organism>
<accession>A0A1Q9C0Y2</accession>
<dbReference type="Proteomes" id="UP000186817">
    <property type="component" value="Unassembled WGS sequence"/>
</dbReference>
<feature type="region of interest" description="Disordered" evidence="1">
    <location>
        <begin position="722"/>
        <end position="746"/>
    </location>
</feature>
<keyword evidence="2" id="KW-0812">Transmembrane</keyword>
<evidence type="ECO:0000313" key="4">
    <source>
        <dbReference type="Proteomes" id="UP000186817"/>
    </source>
</evidence>
<proteinExistence type="predicted"/>
<gene>
    <name evidence="3" type="ORF">AK812_SmicGene43463</name>
</gene>
<reference evidence="3 4" key="1">
    <citation type="submission" date="2016-02" db="EMBL/GenBank/DDBJ databases">
        <title>Genome analysis of coral dinoflagellate symbionts highlights evolutionary adaptations to a symbiotic lifestyle.</title>
        <authorList>
            <person name="Aranda M."/>
            <person name="Li Y."/>
            <person name="Liew Y.J."/>
            <person name="Baumgarten S."/>
            <person name="Simakov O."/>
            <person name="Wilson M."/>
            <person name="Piel J."/>
            <person name="Ashoor H."/>
            <person name="Bougouffa S."/>
            <person name="Bajic V.B."/>
            <person name="Ryu T."/>
            <person name="Ravasi T."/>
            <person name="Bayer T."/>
            <person name="Micklem G."/>
            <person name="Kim H."/>
            <person name="Bhak J."/>
            <person name="Lajeunesse T.C."/>
            <person name="Voolstra C.R."/>
        </authorList>
    </citation>
    <scope>NUCLEOTIDE SEQUENCE [LARGE SCALE GENOMIC DNA]</scope>
    <source>
        <strain evidence="3 4">CCMP2467</strain>
    </source>
</reference>
<protein>
    <submittedName>
        <fullName evidence="3">Uncharacterized protein</fullName>
    </submittedName>
</protein>
<name>A0A1Q9C0Y2_SYMMI</name>
<feature type="transmembrane region" description="Helical" evidence="2">
    <location>
        <begin position="130"/>
        <end position="153"/>
    </location>
</feature>
<evidence type="ECO:0000256" key="1">
    <source>
        <dbReference type="SAM" id="MobiDB-lite"/>
    </source>
</evidence>
<evidence type="ECO:0000313" key="3">
    <source>
        <dbReference type="EMBL" id="OLP76585.1"/>
    </source>
</evidence>
<comment type="caution">
    <text evidence="3">The sequence shown here is derived from an EMBL/GenBank/DDBJ whole genome shotgun (WGS) entry which is preliminary data.</text>
</comment>
<keyword evidence="2" id="KW-0472">Membrane</keyword>
<keyword evidence="2" id="KW-1133">Transmembrane helix</keyword>
<feature type="transmembrane region" description="Helical" evidence="2">
    <location>
        <begin position="286"/>
        <end position="311"/>
    </location>
</feature>
<dbReference type="AlphaFoldDB" id="A0A1Q9C0Y2"/>
<feature type="compositionally biased region" description="Basic and acidic residues" evidence="1">
    <location>
        <begin position="722"/>
        <end position="738"/>
    </location>
</feature>
<keyword evidence="4" id="KW-1185">Reference proteome</keyword>
<evidence type="ECO:0000256" key="2">
    <source>
        <dbReference type="SAM" id="Phobius"/>
    </source>
</evidence>
<dbReference type="EMBL" id="LSRX01001979">
    <property type="protein sequence ID" value="OLP76585.1"/>
    <property type="molecule type" value="Genomic_DNA"/>
</dbReference>
<dbReference type="OrthoDB" id="428868at2759"/>